<evidence type="ECO:0000313" key="4">
    <source>
        <dbReference type="EMBL" id="UYP48732.1"/>
    </source>
</evidence>
<dbReference type="Gene3D" id="3.30.540.10">
    <property type="entry name" value="Fructose-1,6-Bisphosphatase, subunit A, domain 1"/>
    <property type="match status" value="1"/>
</dbReference>
<evidence type="ECO:0000256" key="1">
    <source>
        <dbReference type="ARBA" id="ARBA00022723"/>
    </source>
</evidence>
<dbReference type="InterPro" id="IPR000760">
    <property type="entry name" value="Inositol_monophosphatase-like"/>
</dbReference>
<keyword evidence="3" id="KW-0460">Magnesium</keyword>
<keyword evidence="1" id="KW-0479">Metal-binding</keyword>
<evidence type="ECO:0000256" key="2">
    <source>
        <dbReference type="ARBA" id="ARBA00022801"/>
    </source>
</evidence>
<keyword evidence="5" id="KW-1185">Reference proteome</keyword>
<dbReference type="Proteomes" id="UP001208689">
    <property type="component" value="Chromosome"/>
</dbReference>
<protein>
    <submittedName>
        <fullName evidence="4">Fructose-1, 6-bisphosphatase/inositol-1-monophosphatase</fullName>
        <ecNumber evidence="4">3.1.3.11</ecNumber>
    </submittedName>
</protein>
<keyword evidence="2 4" id="KW-0378">Hydrolase</keyword>
<reference evidence="4" key="1">
    <citation type="submission" date="2022-09" db="EMBL/GenBank/DDBJ databases">
        <title>Actin cytoskeleton and complex cell architecture in an #Asgard archaeon.</title>
        <authorList>
            <person name="Ponce Toledo R.I."/>
            <person name="Schleper C."/>
            <person name="Rodrigues Oliveira T."/>
            <person name="Wollweber F."/>
            <person name="Xu J."/>
            <person name="Rittmann S."/>
            <person name="Klingl A."/>
            <person name="Pilhofer M."/>
        </authorList>
    </citation>
    <scope>NUCLEOTIDE SEQUENCE</scope>
    <source>
        <strain evidence="4">B-35</strain>
    </source>
</reference>
<dbReference type="EC" id="3.1.3.11" evidence="4"/>
<dbReference type="PROSITE" id="PS00630">
    <property type="entry name" value="IMP_2"/>
    <property type="match status" value="1"/>
</dbReference>
<dbReference type="InterPro" id="IPR020583">
    <property type="entry name" value="Inositol_monoP_metal-BS"/>
</dbReference>
<dbReference type="EMBL" id="CP104013">
    <property type="protein sequence ID" value="UYP48732.1"/>
    <property type="molecule type" value="Genomic_DNA"/>
</dbReference>
<proteinExistence type="predicted"/>
<dbReference type="GO" id="GO:0042132">
    <property type="term" value="F:fructose 1,6-bisphosphate 1-phosphatase activity"/>
    <property type="evidence" value="ECO:0007669"/>
    <property type="project" value="UniProtKB-EC"/>
</dbReference>
<dbReference type="PANTHER" id="PTHR20854:SF4">
    <property type="entry name" value="INOSITOL-1-MONOPHOSPHATASE-RELATED"/>
    <property type="match status" value="1"/>
</dbReference>
<dbReference type="SUPFAM" id="SSF56655">
    <property type="entry name" value="Carbohydrate phosphatase"/>
    <property type="match status" value="1"/>
</dbReference>
<dbReference type="InterPro" id="IPR020550">
    <property type="entry name" value="Inositol_monophosphatase_CS"/>
</dbReference>
<organism evidence="4 5">
    <name type="scientific">Candidatus Lokiarchaeum ossiferum</name>
    <dbReference type="NCBI Taxonomy" id="2951803"/>
    <lineage>
        <taxon>Archaea</taxon>
        <taxon>Promethearchaeati</taxon>
        <taxon>Promethearchaeota</taxon>
        <taxon>Promethearchaeia</taxon>
        <taxon>Promethearchaeales</taxon>
        <taxon>Promethearchaeaceae</taxon>
        <taxon>Candidatus Lokiarchaeum</taxon>
    </lineage>
</organism>
<dbReference type="Gene3D" id="3.40.190.80">
    <property type="match status" value="1"/>
</dbReference>
<accession>A0ABY6I0T6</accession>
<name>A0ABY6I0T6_9ARCH</name>
<dbReference type="PROSITE" id="PS00629">
    <property type="entry name" value="IMP_1"/>
    <property type="match status" value="1"/>
</dbReference>
<evidence type="ECO:0000313" key="5">
    <source>
        <dbReference type="Proteomes" id="UP001208689"/>
    </source>
</evidence>
<sequence>MIYTNRWTNRLSDLIKEAAQEIIPIVGTVQGQKTYSRGAGGDITLEIDRKAENFILNCLKKYKESFNVISEEIGNRYWDADQELFFKKDSVQYKSTSNFFLIDPVDGSTNAKRGIPFYCISIAYATSANFTDLQIGVVYDIATNDLYVAEKGHGSYLNEKPIHCSEATTISTAILGTDLDPRRILPDYQLFKQNLLTQVRKVRVFGACALELCLVARGGLDIYFDMRGITRIVDIAAGILILTEAGGIVWNEDFTSIKNHEVSLNLHYSLIAFTPTLSKELKEKRRDILNI</sequence>
<evidence type="ECO:0000256" key="3">
    <source>
        <dbReference type="ARBA" id="ARBA00022842"/>
    </source>
</evidence>
<gene>
    <name evidence="4" type="ORF">NEF87_005017</name>
</gene>
<dbReference type="Pfam" id="PF00459">
    <property type="entry name" value="Inositol_P"/>
    <property type="match status" value="1"/>
</dbReference>
<dbReference type="PANTHER" id="PTHR20854">
    <property type="entry name" value="INOSITOL MONOPHOSPHATASE"/>
    <property type="match status" value="1"/>
</dbReference>
<dbReference type="PRINTS" id="PR00377">
    <property type="entry name" value="IMPHPHTASES"/>
</dbReference>